<sequence length="90" mass="9954">MTYTRTVTNVGRPFSTYFSKVSSPEGVAVEVVPSVMRFKEVKEKASYTVTFTRLDDNVTRSSNVGQGSLAWYSIGDDGYKVLSTIVVVFV</sequence>
<evidence type="ECO:0000313" key="3">
    <source>
        <dbReference type="Proteomes" id="UP001154282"/>
    </source>
</evidence>
<keyword evidence="3" id="KW-1185">Reference proteome</keyword>
<dbReference type="AlphaFoldDB" id="A0AAV0JVU0"/>
<comment type="caution">
    <text evidence="2">The sequence shown here is derived from an EMBL/GenBank/DDBJ whole genome shotgun (WGS) entry which is preliminary data.</text>
</comment>
<name>A0AAV0JVU0_9ROSI</name>
<protein>
    <recommendedName>
        <fullName evidence="1">Subtilisin-like protease fibronectin type-III domain-containing protein</fullName>
    </recommendedName>
</protein>
<dbReference type="InterPro" id="IPR041469">
    <property type="entry name" value="Subtilisin-like_FN3"/>
</dbReference>
<dbReference type="Proteomes" id="UP001154282">
    <property type="component" value="Unassembled WGS sequence"/>
</dbReference>
<evidence type="ECO:0000313" key="2">
    <source>
        <dbReference type="EMBL" id="CAI0413881.1"/>
    </source>
</evidence>
<gene>
    <name evidence="2" type="ORF">LITE_LOCUS16103</name>
</gene>
<accession>A0AAV0JVU0</accession>
<feature type="domain" description="Subtilisin-like protease fibronectin type-III" evidence="1">
    <location>
        <begin position="2"/>
        <end position="87"/>
    </location>
</feature>
<evidence type="ECO:0000259" key="1">
    <source>
        <dbReference type="Pfam" id="PF17766"/>
    </source>
</evidence>
<reference evidence="2" key="1">
    <citation type="submission" date="2022-08" db="EMBL/GenBank/DDBJ databases">
        <authorList>
            <person name="Gutierrez-Valencia J."/>
        </authorList>
    </citation>
    <scope>NUCLEOTIDE SEQUENCE</scope>
</reference>
<dbReference type="EMBL" id="CAMGYJ010000005">
    <property type="protein sequence ID" value="CAI0413881.1"/>
    <property type="molecule type" value="Genomic_DNA"/>
</dbReference>
<dbReference type="Pfam" id="PF17766">
    <property type="entry name" value="fn3_6"/>
    <property type="match status" value="1"/>
</dbReference>
<proteinExistence type="predicted"/>
<organism evidence="2 3">
    <name type="scientific">Linum tenue</name>
    <dbReference type="NCBI Taxonomy" id="586396"/>
    <lineage>
        <taxon>Eukaryota</taxon>
        <taxon>Viridiplantae</taxon>
        <taxon>Streptophyta</taxon>
        <taxon>Embryophyta</taxon>
        <taxon>Tracheophyta</taxon>
        <taxon>Spermatophyta</taxon>
        <taxon>Magnoliopsida</taxon>
        <taxon>eudicotyledons</taxon>
        <taxon>Gunneridae</taxon>
        <taxon>Pentapetalae</taxon>
        <taxon>rosids</taxon>
        <taxon>fabids</taxon>
        <taxon>Malpighiales</taxon>
        <taxon>Linaceae</taxon>
        <taxon>Linum</taxon>
    </lineage>
</organism>
<dbReference type="Gene3D" id="2.60.40.2310">
    <property type="match status" value="1"/>
</dbReference>